<comment type="caution">
    <text evidence="4">The sequence shown here is derived from an EMBL/GenBank/DDBJ whole genome shotgun (WGS) entry which is preliminary data.</text>
</comment>
<keyword evidence="1" id="KW-1003">Cell membrane</keyword>
<proteinExistence type="predicted"/>
<keyword evidence="5" id="KW-1185">Reference proteome</keyword>
<dbReference type="PANTHER" id="PTHR43849:SF2">
    <property type="entry name" value="BLL3936 PROTEIN"/>
    <property type="match status" value="1"/>
</dbReference>
<feature type="transmembrane region" description="Helical" evidence="2">
    <location>
        <begin position="599"/>
        <end position="625"/>
    </location>
</feature>
<feature type="transmembrane region" description="Helical" evidence="2">
    <location>
        <begin position="308"/>
        <end position="327"/>
    </location>
</feature>
<feature type="transmembrane region" description="Helical" evidence="2">
    <location>
        <begin position="470"/>
        <end position="493"/>
    </location>
</feature>
<dbReference type="GO" id="GO:0022857">
    <property type="term" value="F:transmembrane transporter activity"/>
    <property type="evidence" value="ECO:0007669"/>
    <property type="project" value="UniProtKB-UniRule"/>
</dbReference>
<feature type="transmembrane region" description="Helical" evidence="2">
    <location>
        <begin position="348"/>
        <end position="367"/>
    </location>
</feature>
<dbReference type="Pfam" id="PF06808">
    <property type="entry name" value="DctM"/>
    <property type="match status" value="1"/>
</dbReference>
<feature type="transmembrane region" description="Helical" evidence="2">
    <location>
        <begin position="171"/>
        <end position="197"/>
    </location>
</feature>
<dbReference type="AlphaFoldDB" id="A0A2A2ER36"/>
<feature type="transmembrane region" description="Helical" evidence="2">
    <location>
        <begin position="133"/>
        <end position="151"/>
    </location>
</feature>
<feature type="transmembrane region" description="Helical" evidence="2">
    <location>
        <begin position="79"/>
        <end position="99"/>
    </location>
</feature>
<dbReference type="NCBIfam" id="TIGR02123">
    <property type="entry name" value="TRAP_fused"/>
    <property type="match status" value="1"/>
</dbReference>
<feature type="transmembrane region" description="Helical" evidence="2">
    <location>
        <begin position="373"/>
        <end position="391"/>
    </location>
</feature>
<accession>A0A2A2ER36</accession>
<feature type="transmembrane region" description="Helical" evidence="2">
    <location>
        <begin position="499"/>
        <end position="521"/>
    </location>
</feature>
<comment type="subcellular location">
    <subcellularLocation>
        <location evidence="1">Cell inner membrane</location>
        <topology evidence="1">Multi-pass membrane protein</topology>
    </subcellularLocation>
</comment>
<evidence type="ECO:0000313" key="5">
    <source>
        <dbReference type="Proteomes" id="UP000217771"/>
    </source>
</evidence>
<feature type="domain" description="TRAP C4-dicarboxylate transport system permease DctM subunit" evidence="3">
    <location>
        <begin position="121"/>
        <end position="560"/>
    </location>
</feature>
<comment type="function">
    <text evidence="1">Part of the tripartite ATP-independent periplasmic (TRAP) transport system.</text>
</comment>
<dbReference type="OrthoDB" id="9759894at2"/>
<feature type="transmembrane region" description="Helical" evidence="2">
    <location>
        <begin position="533"/>
        <end position="552"/>
    </location>
</feature>
<dbReference type="GO" id="GO:0005886">
    <property type="term" value="C:plasma membrane"/>
    <property type="evidence" value="ECO:0007669"/>
    <property type="project" value="UniProtKB-SubCell"/>
</dbReference>
<protein>
    <recommendedName>
        <fullName evidence="3">TRAP C4-dicarboxylate transport system permease DctM subunit domain-containing protein</fullName>
    </recommendedName>
</protein>
<sequence>MTTSPDTEAERSRGRFDRGVGCLVYLVSILLAGVGVYVAGIGVLDETHLRVGTFGIAGLLLLLHAIERRRVQSWPVLRRLLDTLLLVALLVAIHRYLQIGEMLQVGLYAFTTQDLAIGAVGLVVLLEMTRRAIGWPLLVICVLMVLYGLYGQHLPWIFEHAGMSFRQLMQVTWYSFDGVFGNPIAIVVSMILIYVVFGSMLEGIGAGDVLLKFAFALTGRLRGGPAHSAIAASGAFGTMSGSVAGNVVGTGVITIPMIRNRGFPASYAGGLEAAASSGGQFMPPVMGAVAFIMADVTGIPYLTIATAALVPALFYYLALFTAVHLEAVKRDIKPIPKAERPHLTLHDYLMSLCFLVPLGVVVTLLIAGRSPAFAGFYAVITAVVLGILLNPQVRQNPRCLVDALYAAGISSAKIIVAVGAIGILIGVMNATGLGLRFANTIMAVAGDSLFLALIMMMLGSLVLGMGMPTVPAYLIIVLVMGPAIEQMGVATLIVHLFVVYFGVLSSITPPVALAAFVAAPIANANPMRISVDACRLALIGFIIPFVLVYNPSLSLVEAFQWDSFLWAVARLTLAIWLFSSAVSGYAAAHLGAVSRTIRLAIGFSILVPVVWIEALGFALGALLLAGDFLQSRKAGGQWNALVNKRTDLSQ</sequence>
<keyword evidence="1" id="KW-0813">Transport</keyword>
<organism evidence="4 5">
    <name type="scientific">Halomonas salipaludis</name>
    <dbReference type="NCBI Taxonomy" id="2032625"/>
    <lineage>
        <taxon>Bacteria</taxon>
        <taxon>Pseudomonadati</taxon>
        <taxon>Pseudomonadota</taxon>
        <taxon>Gammaproteobacteria</taxon>
        <taxon>Oceanospirillales</taxon>
        <taxon>Halomonadaceae</taxon>
        <taxon>Halomonas</taxon>
    </lineage>
</organism>
<dbReference type="PANTHER" id="PTHR43849">
    <property type="entry name" value="BLL3936 PROTEIN"/>
    <property type="match status" value="1"/>
</dbReference>
<dbReference type="RefSeq" id="WP_095622610.1">
    <property type="nucleotide sequence ID" value="NZ_NSKB01000008.1"/>
</dbReference>
<name>A0A2A2ER36_9GAMM</name>
<feature type="transmembrane region" description="Helical" evidence="2">
    <location>
        <begin position="105"/>
        <end position="126"/>
    </location>
</feature>
<evidence type="ECO:0000313" key="4">
    <source>
        <dbReference type="EMBL" id="PAU74822.1"/>
    </source>
</evidence>
<dbReference type="InterPro" id="IPR010656">
    <property type="entry name" value="DctM"/>
</dbReference>
<gene>
    <name evidence="4" type="ORF">CK498_19870</name>
</gene>
<dbReference type="EMBL" id="NSKB01000008">
    <property type="protein sequence ID" value="PAU74822.1"/>
    <property type="molecule type" value="Genomic_DNA"/>
</dbReference>
<keyword evidence="2" id="KW-0472">Membrane</keyword>
<feature type="transmembrane region" description="Helical" evidence="2">
    <location>
        <begin position="20"/>
        <end position="43"/>
    </location>
</feature>
<evidence type="ECO:0000259" key="3">
    <source>
        <dbReference type="Pfam" id="PF06808"/>
    </source>
</evidence>
<feature type="transmembrane region" description="Helical" evidence="2">
    <location>
        <begin position="403"/>
        <end position="428"/>
    </location>
</feature>
<feature type="transmembrane region" description="Helical" evidence="2">
    <location>
        <begin position="564"/>
        <end position="587"/>
    </location>
</feature>
<keyword evidence="1" id="KW-0997">Cell inner membrane</keyword>
<feature type="transmembrane region" description="Helical" evidence="2">
    <location>
        <begin position="49"/>
        <end position="67"/>
    </location>
</feature>
<keyword evidence="2" id="KW-0812">Transmembrane</keyword>
<evidence type="ECO:0000256" key="2">
    <source>
        <dbReference type="SAM" id="Phobius"/>
    </source>
</evidence>
<keyword evidence="2" id="KW-1133">Transmembrane helix</keyword>
<dbReference type="InterPro" id="IPR011853">
    <property type="entry name" value="TRAP_DctM-Dct_fused"/>
</dbReference>
<dbReference type="Proteomes" id="UP000217771">
    <property type="component" value="Unassembled WGS sequence"/>
</dbReference>
<feature type="transmembrane region" description="Helical" evidence="2">
    <location>
        <begin position="440"/>
        <end position="463"/>
    </location>
</feature>
<reference evidence="4 5" key="1">
    <citation type="submission" date="2017-08" db="EMBL/GenBank/DDBJ databases">
        <title>Halomonas alkalisoli sp. nov., isolated from saline alkaline soil.</title>
        <authorList>
            <person name="Wang D."/>
            <person name="Zhang G."/>
        </authorList>
    </citation>
    <scope>NUCLEOTIDE SEQUENCE [LARGE SCALE GENOMIC DNA]</scope>
    <source>
        <strain evidence="4 5">WRN001</strain>
    </source>
</reference>
<evidence type="ECO:0000256" key="1">
    <source>
        <dbReference type="RuleBase" id="RU369079"/>
    </source>
</evidence>